<dbReference type="EMBL" id="PKPP01008229">
    <property type="protein sequence ID" value="PWA51249.1"/>
    <property type="molecule type" value="Genomic_DNA"/>
</dbReference>
<protein>
    <submittedName>
        <fullName evidence="1">Plastid transcriptionally active 3</fullName>
    </submittedName>
</protein>
<organism evidence="1 2">
    <name type="scientific">Artemisia annua</name>
    <name type="common">Sweet wormwood</name>
    <dbReference type="NCBI Taxonomy" id="35608"/>
    <lineage>
        <taxon>Eukaryota</taxon>
        <taxon>Viridiplantae</taxon>
        <taxon>Streptophyta</taxon>
        <taxon>Embryophyta</taxon>
        <taxon>Tracheophyta</taxon>
        <taxon>Spermatophyta</taxon>
        <taxon>Magnoliopsida</taxon>
        <taxon>eudicotyledons</taxon>
        <taxon>Gunneridae</taxon>
        <taxon>Pentapetalae</taxon>
        <taxon>asterids</taxon>
        <taxon>campanulids</taxon>
        <taxon>Asterales</taxon>
        <taxon>Asteraceae</taxon>
        <taxon>Asteroideae</taxon>
        <taxon>Anthemideae</taxon>
        <taxon>Artemisiinae</taxon>
        <taxon>Artemisia</taxon>
    </lineage>
</organism>
<dbReference type="AlphaFoldDB" id="A0A2U1LQI8"/>
<sequence>MAASTSTMDKSEFPELEEKALMSASKKKEHDDYTCPLTDKFMDFNYRLEFAHRMALISDGIYKVVEQTEIQVGDKEAVKDKETAANPLHMTGNDDDEEWLPLDILEGLKELRDRKIFDTSDMYTIADAWGSRLGWKTNHWHCAIILREAIRAPYPSALDVLGTTHILDYVFGSYAIVEDLKTSGITVPDETLDMKIRGGKADTSHRLDGRNLWMPNIGDSRVVLCERGYVTKLPGDVPRVNGQLAVAHAHFETRVL</sequence>
<reference evidence="1 2" key="1">
    <citation type="journal article" date="2018" name="Mol. Plant">
        <title>The genome of Artemisia annua provides insight into the evolution of Asteraceae family and artemisinin biosynthesis.</title>
        <authorList>
            <person name="Shen Q."/>
            <person name="Zhang L."/>
            <person name="Liao Z."/>
            <person name="Wang S."/>
            <person name="Yan T."/>
            <person name="Shi P."/>
            <person name="Liu M."/>
            <person name="Fu X."/>
            <person name="Pan Q."/>
            <person name="Wang Y."/>
            <person name="Lv Z."/>
            <person name="Lu X."/>
            <person name="Zhang F."/>
            <person name="Jiang W."/>
            <person name="Ma Y."/>
            <person name="Chen M."/>
            <person name="Hao X."/>
            <person name="Li L."/>
            <person name="Tang Y."/>
            <person name="Lv G."/>
            <person name="Zhou Y."/>
            <person name="Sun X."/>
            <person name="Brodelius P.E."/>
            <person name="Rose J.K.C."/>
            <person name="Tang K."/>
        </authorList>
    </citation>
    <scope>NUCLEOTIDE SEQUENCE [LARGE SCALE GENOMIC DNA]</scope>
    <source>
        <strain evidence="2">cv. Huhao1</strain>
        <tissue evidence="1">Leaf</tissue>
    </source>
</reference>
<dbReference type="OrthoDB" id="2019812at2759"/>
<accession>A0A2U1LQI8</accession>
<dbReference type="Proteomes" id="UP000245207">
    <property type="component" value="Unassembled WGS sequence"/>
</dbReference>
<evidence type="ECO:0000313" key="1">
    <source>
        <dbReference type="EMBL" id="PWA51249.1"/>
    </source>
</evidence>
<comment type="caution">
    <text evidence="1">The sequence shown here is derived from an EMBL/GenBank/DDBJ whole genome shotgun (WGS) entry which is preliminary data.</text>
</comment>
<keyword evidence="2" id="KW-1185">Reference proteome</keyword>
<dbReference type="STRING" id="35608.A0A2U1LQI8"/>
<gene>
    <name evidence="1" type="ORF">CTI12_AA466030</name>
</gene>
<name>A0A2U1LQI8_ARTAN</name>
<proteinExistence type="predicted"/>
<evidence type="ECO:0000313" key="2">
    <source>
        <dbReference type="Proteomes" id="UP000245207"/>
    </source>
</evidence>